<dbReference type="RefSeq" id="WP_285234715.1">
    <property type="nucleotide sequence ID" value="NZ_CP116346.1"/>
</dbReference>
<reference evidence="9" key="1">
    <citation type="submission" date="2023-01" db="EMBL/GenBank/DDBJ databases">
        <title>Whole genome sequence of Paucibacter sp. S2-9 isolated from pond sediment.</title>
        <authorList>
            <person name="Jung J.Y."/>
        </authorList>
    </citation>
    <scope>NUCLEOTIDE SEQUENCE</scope>
    <source>
        <strain evidence="9">S2-9</strain>
    </source>
</reference>
<feature type="transmembrane region" description="Helical" evidence="6">
    <location>
        <begin position="81"/>
        <end position="108"/>
    </location>
</feature>
<dbReference type="GO" id="GO:0005886">
    <property type="term" value="C:plasma membrane"/>
    <property type="evidence" value="ECO:0007669"/>
    <property type="project" value="UniProtKB-SubCell"/>
</dbReference>
<dbReference type="PANTHER" id="PTHR33885">
    <property type="entry name" value="PHAGE SHOCK PROTEIN C"/>
    <property type="match status" value="1"/>
</dbReference>
<dbReference type="InterPro" id="IPR018649">
    <property type="entry name" value="SHOCT"/>
</dbReference>
<keyword evidence="2" id="KW-1003">Cell membrane</keyword>
<dbReference type="KEGG" id="pais:PFX98_08265"/>
<evidence type="ECO:0000259" key="7">
    <source>
        <dbReference type="Pfam" id="PF04024"/>
    </source>
</evidence>
<evidence type="ECO:0000256" key="2">
    <source>
        <dbReference type="ARBA" id="ARBA00022475"/>
    </source>
</evidence>
<evidence type="ECO:0000256" key="5">
    <source>
        <dbReference type="ARBA" id="ARBA00023136"/>
    </source>
</evidence>
<dbReference type="Pfam" id="PF09851">
    <property type="entry name" value="SHOCT"/>
    <property type="match status" value="1"/>
</dbReference>
<protein>
    <submittedName>
        <fullName evidence="9">PspC domain-containing protein</fullName>
    </submittedName>
</protein>
<dbReference type="InterPro" id="IPR007168">
    <property type="entry name" value="Phageshock_PspC_N"/>
</dbReference>
<dbReference type="InterPro" id="IPR052027">
    <property type="entry name" value="PspC"/>
</dbReference>
<dbReference type="PANTHER" id="PTHR33885:SF3">
    <property type="entry name" value="PHAGE SHOCK PROTEIN C"/>
    <property type="match status" value="1"/>
</dbReference>
<keyword evidence="3 6" id="KW-0812">Transmembrane</keyword>
<evidence type="ECO:0000313" key="10">
    <source>
        <dbReference type="Proteomes" id="UP001177769"/>
    </source>
</evidence>
<dbReference type="EMBL" id="CP116346">
    <property type="protein sequence ID" value="WIT13597.1"/>
    <property type="molecule type" value="Genomic_DNA"/>
</dbReference>
<name>A0AA95SPC1_9BURK</name>
<dbReference type="AlphaFoldDB" id="A0AA95SPC1"/>
<evidence type="ECO:0000256" key="4">
    <source>
        <dbReference type="ARBA" id="ARBA00022989"/>
    </source>
</evidence>
<evidence type="ECO:0000259" key="8">
    <source>
        <dbReference type="Pfam" id="PF09851"/>
    </source>
</evidence>
<evidence type="ECO:0000313" key="9">
    <source>
        <dbReference type="EMBL" id="WIT13597.1"/>
    </source>
</evidence>
<dbReference type="Proteomes" id="UP001177769">
    <property type="component" value="Chromosome"/>
</dbReference>
<gene>
    <name evidence="9" type="ORF">PFX98_08265</name>
</gene>
<keyword evidence="5 6" id="KW-0472">Membrane</keyword>
<dbReference type="Pfam" id="PF04024">
    <property type="entry name" value="PspC"/>
    <property type="match status" value="1"/>
</dbReference>
<keyword evidence="4 6" id="KW-1133">Transmembrane helix</keyword>
<evidence type="ECO:0000256" key="6">
    <source>
        <dbReference type="SAM" id="Phobius"/>
    </source>
</evidence>
<sequence>MSMSNELERLAELHRNGQLSDAEYAKAKARVLGEGSDSGSNGDAPGYVSGAAVNSFRRSRSDRWLGGVCAGLGRLTGLESWIWRLGFVLMAVCAGTGVLAYLLLWIFVPEE</sequence>
<keyword evidence="10" id="KW-1185">Reference proteome</keyword>
<feature type="domain" description="SHOCT" evidence="8">
    <location>
        <begin position="6"/>
        <end position="32"/>
    </location>
</feature>
<evidence type="ECO:0000256" key="3">
    <source>
        <dbReference type="ARBA" id="ARBA00022692"/>
    </source>
</evidence>
<accession>A0AA95SPC1</accession>
<comment type="subcellular location">
    <subcellularLocation>
        <location evidence="1">Cell membrane</location>
        <topology evidence="1">Single-pass membrane protein</topology>
    </subcellularLocation>
</comment>
<proteinExistence type="predicted"/>
<evidence type="ECO:0000256" key="1">
    <source>
        <dbReference type="ARBA" id="ARBA00004162"/>
    </source>
</evidence>
<organism evidence="9 10">
    <name type="scientific">Paucibacter sediminis</name>
    <dbReference type="NCBI Taxonomy" id="3019553"/>
    <lineage>
        <taxon>Bacteria</taxon>
        <taxon>Pseudomonadati</taxon>
        <taxon>Pseudomonadota</taxon>
        <taxon>Betaproteobacteria</taxon>
        <taxon>Burkholderiales</taxon>
        <taxon>Sphaerotilaceae</taxon>
        <taxon>Roseateles</taxon>
    </lineage>
</organism>
<feature type="domain" description="Phage shock protein PspC N-terminal" evidence="7">
    <location>
        <begin position="55"/>
        <end position="111"/>
    </location>
</feature>